<feature type="compositionally biased region" description="Basic and acidic residues" evidence="1">
    <location>
        <begin position="53"/>
        <end position="65"/>
    </location>
</feature>
<organism evidence="2 3">
    <name type="scientific">Ornithinibacillus xuwenensis</name>
    <dbReference type="NCBI Taxonomy" id="3144668"/>
    <lineage>
        <taxon>Bacteria</taxon>
        <taxon>Bacillati</taxon>
        <taxon>Bacillota</taxon>
        <taxon>Bacilli</taxon>
        <taxon>Bacillales</taxon>
        <taxon>Bacillaceae</taxon>
        <taxon>Ornithinibacillus</taxon>
    </lineage>
</organism>
<reference evidence="2 3" key="1">
    <citation type="submission" date="2024-05" db="EMBL/GenBank/DDBJ databases">
        <authorList>
            <person name="Haq I."/>
            <person name="Ullah Z."/>
            <person name="Ahmad R."/>
            <person name="Li M."/>
            <person name="Tong Y."/>
        </authorList>
    </citation>
    <scope>NUCLEOTIDE SEQUENCE [LARGE SCALE GENOMIC DNA]</scope>
    <source>
        <strain evidence="2 3">16A2E</strain>
    </source>
</reference>
<comment type="caution">
    <text evidence="2">The sequence shown here is derived from an EMBL/GenBank/DDBJ whole genome shotgun (WGS) entry which is preliminary data.</text>
</comment>
<dbReference type="Proteomes" id="UP001444625">
    <property type="component" value="Unassembled WGS sequence"/>
</dbReference>
<name>A0ABU9XHZ2_9BACI</name>
<evidence type="ECO:0000256" key="1">
    <source>
        <dbReference type="SAM" id="MobiDB-lite"/>
    </source>
</evidence>
<sequence>MNEKNSFTVAGTNIEEVKQKNANSGLSYNEVKELLARTTGGHGTSIYSDTDPEAVKKQIQDDTHS</sequence>
<evidence type="ECO:0000313" key="3">
    <source>
        <dbReference type="Proteomes" id="UP001444625"/>
    </source>
</evidence>
<dbReference type="EMBL" id="JBDIML010000003">
    <property type="protein sequence ID" value="MEN2767895.1"/>
    <property type="molecule type" value="Genomic_DNA"/>
</dbReference>
<dbReference type="RefSeq" id="WP_345825361.1">
    <property type="nucleotide sequence ID" value="NZ_JBDIML010000003.1"/>
</dbReference>
<feature type="region of interest" description="Disordered" evidence="1">
    <location>
        <begin position="40"/>
        <end position="65"/>
    </location>
</feature>
<proteinExistence type="predicted"/>
<protein>
    <submittedName>
        <fullName evidence="2">Gamma-type small acid-soluble spore protein</fullName>
    </submittedName>
</protein>
<evidence type="ECO:0000313" key="2">
    <source>
        <dbReference type="EMBL" id="MEN2767895.1"/>
    </source>
</evidence>
<gene>
    <name evidence="2" type="ORF">ABC228_11895</name>
</gene>
<keyword evidence="3" id="KW-1185">Reference proteome</keyword>
<accession>A0ABU9XHZ2</accession>